<dbReference type="PANTHER" id="PTHR41878:SF1">
    <property type="entry name" value="TNPR PROTEIN"/>
    <property type="match status" value="1"/>
</dbReference>
<dbReference type="Pfam" id="PF22016">
    <property type="entry name" value="DUF6933"/>
    <property type="match status" value="1"/>
</dbReference>
<evidence type="ECO:0000313" key="4">
    <source>
        <dbReference type="Proteomes" id="UP000306980"/>
    </source>
</evidence>
<evidence type="ECO:0000259" key="2">
    <source>
        <dbReference type="Pfam" id="PF22016"/>
    </source>
</evidence>
<dbReference type="RefSeq" id="WP_138602349.1">
    <property type="nucleotide sequence ID" value="NZ_VCIA01000001.1"/>
</dbReference>
<feature type="domain" description="DUF6933" evidence="2">
    <location>
        <begin position="3"/>
        <end position="160"/>
    </location>
</feature>
<dbReference type="InterPro" id="IPR053864">
    <property type="entry name" value="DUF6933"/>
</dbReference>
<proteinExistence type="predicted"/>
<name>A0A5S3QIE9_9BACI</name>
<dbReference type="PANTHER" id="PTHR41878">
    <property type="entry name" value="LEXA REPRESSOR-RELATED"/>
    <property type="match status" value="1"/>
</dbReference>
<sequence length="379" mass="44554">MFIHSTKKMRDHLKVRSETMTEQVEEEALFSWHANVVRMNRRQSVVFMHDKSQYTIVLYGVRAKDFSRMGSLFAQAIRMVWREEGIKDHVIEDYLAQSGEVQFTKTKNRSLVARLSRICREVTIYEDEINTEQLIQPDVSVRASRLLAGNGSGDYIYPNEVLYEELRQFSGTEIFSVKAVEMHVRLLLEEKEVWRRLMVPLNRTFPRLHDILQVAFNWWDHHLHEFFVFADQKTDVPLNRNHPGIKADGTKAVVHLVDNEEAFAYSEEIPKKMETGIRLSDYLPEMKRMIYVYDFGDDWRHQIDVTDVVDNYSYNHPVCLDGEGDAPPEDVGGEGGYLEFLRIMDDPDHPDYDHMKQWAKSQLHMPFDLEGVNHMLKRR</sequence>
<dbReference type="SUPFAM" id="SSF159941">
    <property type="entry name" value="MM3350-like"/>
    <property type="match status" value="1"/>
</dbReference>
<dbReference type="EMBL" id="VCIA01000001">
    <property type="protein sequence ID" value="TMN21694.1"/>
    <property type="molecule type" value="Genomic_DNA"/>
</dbReference>
<evidence type="ECO:0000259" key="1">
    <source>
        <dbReference type="Pfam" id="PF07929"/>
    </source>
</evidence>
<dbReference type="AlphaFoldDB" id="A0A5S3QIE9"/>
<dbReference type="InterPro" id="IPR012912">
    <property type="entry name" value="Plasmid_pRiA4b_Orf3-like"/>
</dbReference>
<dbReference type="Proteomes" id="UP000306980">
    <property type="component" value="Unassembled WGS sequence"/>
</dbReference>
<reference evidence="3 4" key="1">
    <citation type="submission" date="2019-05" db="EMBL/GenBank/DDBJ databases">
        <title>Genomic analysis of Lentibacillus sp. NKC220-2.</title>
        <authorList>
            <person name="Oh Y.J."/>
        </authorList>
    </citation>
    <scope>NUCLEOTIDE SEQUENCE [LARGE SCALE GENOMIC DNA]</scope>
    <source>
        <strain evidence="3 4">NKC220-2</strain>
    </source>
</reference>
<feature type="domain" description="Plasmid pRiA4b Orf3-like" evidence="1">
    <location>
        <begin position="179"/>
        <end position="373"/>
    </location>
</feature>
<dbReference type="Gene3D" id="3.10.290.30">
    <property type="entry name" value="MM3350-like"/>
    <property type="match status" value="1"/>
</dbReference>
<comment type="caution">
    <text evidence="3">The sequence shown here is derived from an EMBL/GenBank/DDBJ whole genome shotgun (WGS) entry which is preliminary data.</text>
</comment>
<accession>A0A5S3QIE9</accession>
<dbReference type="Pfam" id="PF07929">
    <property type="entry name" value="PRiA4_ORF3"/>
    <property type="match status" value="1"/>
</dbReference>
<dbReference type="InterPro" id="IPR024047">
    <property type="entry name" value="MM3350-like_sf"/>
</dbReference>
<dbReference type="OrthoDB" id="9801392at2"/>
<protein>
    <submittedName>
        <fullName evidence="3">Plasmid pRiA4b ORF-3 family protein</fullName>
    </submittedName>
</protein>
<gene>
    <name evidence="3" type="ORF">FFL34_05885</name>
</gene>
<evidence type="ECO:0000313" key="3">
    <source>
        <dbReference type="EMBL" id="TMN21694.1"/>
    </source>
</evidence>
<organism evidence="3 4">
    <name type="scientific">Lentibacillus cibarius</name>
    <dbReference type="NCBI Taxonomy" id="2583219"/>
    <lineage>
        <taxon>Bacteria</taxon>
        <taxon>Bacillati</taxon>
        <taxon>Bacillota</taxon>
        <taxon>Bacilli</taxon>
        <taxon>Bacillales</taxon>
        <taxon>Bacillaceae</taxon>
        <taxon>Lentibacillus</taxon>
    </lineage>
</organism>